<dbReference type="PANTHER" id="PTHR43819:SF1">
    <property type="entry name" value="ARCHAEAL-TYPE GLUTAMATE SYNTHASE [NADPH]"/>
    <property type="match status" value="1"/>
</dbReference>
<keyword evidence="3" id="KW-0472">Membrane</keyword>
<protein>
    <submittedName>
        <fullName evidence="5">FMN-binding glutamate synthase family protein</fullName>
        <ecNumber evidence="5">1.4.-.-</ecNumber>
    </submittedName>
</protein>
<keyword evidence="5" id="KW-0560">Oxidoreductase</keyword>
<dbReference type="PIRSF" id="PIRSF500060">
    <property type="entry name" value="UCP500060"/>
    <property type="match status" value="1"/>
</dbReference>
<organism evidence="5 6">
    <name type="scientific">Bacteriovorax antarcticus</name>
    <dbReference type="NCBI Taxonomy" id="3088717"/>
    <lineage>
        <taxon>Bacteria</taxon>
        <taxon>Pseudomonadati</taxon>
        <taxon>Bdellovibrionota</taxon>
        <taxon>Bacteriovoracia</taxon>
        <taxon>Bacteriovoracales</taxon>
        <taxon>Bacteriovoracaceae</taxon>
        <taxon>Bacteriovorax</taxon>
    </lineage>
</organism>
<reference evidence="5 6" key="1">
    <citation type="submission" date="2023-11" db="EMBL/GenBank/DDBJ databases">
        <title>A Novel Polar Bacteriovorax (B. antarcticus) Isolated from the Biocrust in Antarctica.</title>
        <authorList>
            <person name="Mun W."/>
            <person name="Choi S.Y."/>
            <person name="Mitchell R.J."/>
        </authorList>
    </citation>
    <scope>NUCLEOTIDE SEQUENCE [LARGE SCALE GENOMIC DNA]</scope>
    <source>
        <strain evidence="5 6">PP10</strain>
    </source>
</reference>
<feature type="transmembrane region" description="Helical" evidence="3">
    <location>
        <begin position="6"/>
        <end position="34"/>
    </location>
</feature>
<dbReference type="PANTHER" id="PTHR43819">
    <property type="entry name" value="ARCHAEAL-TYPE GLUTAMATE SYNTHASE [NADPH]"/>
    <property type="match status" value="1"/>
</dbReference>
<dbReference type="Pfam" id="PF01645">
    <property type="entry name" value="Glu_synthase"/>
    <property type="match status" value="1"/>
</dbReference>
<dbReference type="EC" id="1.4.-.-" evidence="5"/>
<dbReference type="RefSeq" id="WP_323576754.1">
    <property type="nucleotide sequence ID" value="NZ_JAYGJQ010000002.1"/>
</dbReference>
<comment type="similarity">
    <text evidence="1 2">Belongs to the glutamate synthase family.</text>
</comment>
<dbReference type="PIRSF" id="PIRSF006429">
    <property type="entry name" value="GOGAT_lg_2"/>
    <property type="match status" value="1"/>
</dbReference>
<dbReference type="Proteomes" id="UP001302274">
    <property type="component" value="Unassembled WGS sequence"/>
</dbReference>
<dbReference type="InterPro" id="IPR024188">
    <property type="entry name" value="GltB"/>
</dbReference>
<keyword evidence="6" id="KW-1185">Reference proteome</keyword>
<dbReference type="GO" id="GO:0016491">
    <property type="term" value="F:oxidoreductase activity"/>
    <property type="evidence" value="ECO:0007669"/>
    <property type="project" value="UniProtKB-KW"/>
</dbReference>
<evidence type="ECO:0000256" key="1">
    <source>
        <dbReference type="ARBA" id="ARBA00009716"/>
    </source>
</evidence>
<evidence type="ECO:0000259" key="4">
    <source>
        <dbReference type="Pfam" id="PF01645"/>
    </source>
</evidence>
<name>A0ABU5VUX6_9BACT</name>
<gene>
    <name evidence="5" type="ORF">SHI21_11610</name>
</gene>
<evidence type="ECO:0000256" key="3">
    <source>
        <dbReference type="SAM" id="Phobius"/>
    </source>
</evidence>
<accession>A0ABU5VUX6</accession>
<dbReference type="SUPFAM" id="SSF51395">
    <property type="entry name" value="FMN-linked oxidoreductases"/>
    <property type="match status" value="1"/>
</dbReference>
<keyword evidence="3" id="KW-0812">Transmembrane</keyword>
<feature type="domain" description="Glutamate synthase" evidence="4">
    <location>
        <begin position="143"/>
        <end position="468"/>
    </location>
</feature>
<evidence type="ECO:0000313" key="5">
    <source>
        <dbReference type="EMBL" id="MEA9356859.1"/>
    </source>
</evidence>
<dbReference type="CDD" id="cd02808">
    <property type="entry name" value="GltS_FMN"/>
    <property type="match status" value="1"/>
</dbReference>
<dbReference type="EMBL" id="JAYGJQ010000002">
    <property type="protein sequence ID" value="MEA9356859.1"/>
    <property type="molecule type" value="Genomic_DNA"/>
</dbReference>
<proteinExistence type="inferred from homology"/>
<dbReference type="InterPro" id="IPR027283">
    <property type="entry name" value="YerD"/>
</dbReference>
<evidence type="ECO:0000256" key="2">
    <source>
        <dbReference type="PIRNR" id="PIRNR006429"/>
    </source>
</evidence>
<evidence type="ECO:0000313" key="6">
    <source>
        <dbReference type="Proteomes" id="UP001302274"/>
    </source>
</evidence>
<dbReference type="InterPro" id="IPR002932">
    <property type="entry name" value="Glu_synthdom"/>
</dbReference>
<keyword evidence="3" id="KW-1133">Transmembrane helix</keyword>
<dbReference type="Gene3D" id="3.20.20.70">
    <property type="entry name" value="Aldolase class I"/>
    <property type="match status" value="1"/>
</dbReference>
<sequence>MKVFFYLYLVLVICTSLIFYFYMPIGLVFLVLALPLSLVGLRDLFQNSHAIKKNYPVLGNLRYLLEEIRPEINQYFVESNTDGKPFSREQRSLVYQRAKKQVDTIPFGTQQNFYEEGYEFVKHSMYPTHLNPMDMRVNIGSNLCKQVYSASILNISAMSYGALSKNAILSLNGGAKMGKFAHNTGEGGISPYHLEHGGDLIWQIGTGYFGCRDEVGNFDIDYFKLNALRPEVKMIEIKLSQGAKPGHGGMLPASKVTKEISLIRNVPMNKDVNSPPGHTAFNDPDSMMMFIHRLRCLSGGKPIGIKLCLGHSFEFDDLVNSMVKLQLYPDFIAVDCAEGGTGAAPLEFSNNIGTPGKDALVYVSDKLISSGLKDQIIIMASGKISSAFDVIRLMCLGADVVYSARSMLLSLGCIQALKCNTNTCPTGIATQNPSLSKGLHVPTKTLRVKNYHNETIKVVSEILGAMGLKSHRELTRSHLFKRVHDSSIKSYSEIGART</sequence>
<comment type="caution">
    <text evidence="5">The sequence shown here is derived from an EMBL/GenBank/DDBJ whole genome shotgun (WGS) entry which is preliminary data.</text>
</comment>
<dbReference type="InterPro" id="IPR013785">
    <property type="entry name" value="Aldolase_TIM"/>
</dbReference>